<dbReference type="Proteomes" id="UP000011682">
    <property type="component" value="Unassembled WGS sequence"/>
</dbReference>
<sequence>MDPLAPPRARGHDLIVPDGVLEGGHPRPGIGAVNGFGFGPGMWIHPEHEHIIVTARTNAVHVRCSSGRAGSPESFTSQDARRTAPGQIAGQSDAKRAPRHPSARAPTLHVPCGAHHPPPETVTSSPPARDPSSERSPHAHRLVDPAARLRAGLHLGPTSAPSPSHLLDGHSAHGTRAGSRRNTAEGREGRTHPLRALMESPDGSQSLSWIGAGMTAAQESLNLNIYAPALVGDDKRPLTIVHGMECALPGLRLAWTRSEKGGFIALTHRDE</sequence>
<evidence type="ECO:0000256" key="1">
    <source>
        <dbReference type="SAM" id="MobiDB-lite"/>
    </source>
</evidence>
<gene>
    <name evidence="2" type="ORF">D187_008623</name>
</gene>
<dbReference type="Pfam" id="PF19378">
    <property type="entry name" value="DUF5953"/>
    <property type="match status" value="1"/>
</dbReference>
<feature type="region of interest" description="Disordered" evidence="1">
    <location>
        <begin position="64"/>
        <end position="139"/>
    </location>
</feature>
<feature type="compositionally biased region" description="Basic and acidic residues" evidence="1">
    <location>
        <begin position="182"/>
        <end position="191"/>
    </location>
</feature>
<comment type="caution">
    <text evidence="2">The sequence shown here is derived from an EMBL/GenBank/DDBJ whole genome shotgun (WGS) entry which is preliminary data.</text>
</comment>
<organism evidence="2 3">
    <name type="scientific">Cystobacter fuscus (strain ATCC 25194 / DSM 2262 / NBRC 100088 / M29)</name>
    <dbReference type="NCBI Taxonomy" id="1242864"/>
    <lineage>
        <taxon>Bacteria</taxon>
        <taxon>Pseudomonadati</taxon>
        <taxon>Myxococcota</taxon>
        <taxon>Myxococcia</taxon>
        <taxon>Myxococcales</taxon>
        <taxon>Cystobacterineae</taxon>
        <taxon>Archangiaceae</taxon>
        <taxon>Cystobacter</taxon>
    </lineage>
</organism>
<keyword evidence="3" id="KW-1185">Reference proteome</keyword>
<proteinExistence type="predicted"/>
<accession>S9PDI0</accession>
<evidence type="ECO:0000313" key="3">
    <source>
        <dbReference type="Proteomes" id="UP000011682"/>
    </source>
</evidence>
<dbReference type="AlphaFoldDB" id="S9PDI0"/>
<evidence type="ECO:0000313" key="2">
    <source>
        <dbReference type="EMBL" id="EPX62435.1"/>
    </source>
</evidence>
<dbReference type="InterPro" id="IPR045997">
    <property type="entry name" value="DUF5953"/>
</dbReference>
<name>S9PDI0_CYSF2</name>
<reference evidence="2" key="1">
    <citation type="submission" date="2013-05" db="EMBL/GenBank/DDBJ databases">
        <title>Genome assembly of Cystobacter fuscus DSM 2262.</title>
        <authorList>
            <person name="Sharma G."/>
            <person name="Khatri I."/>
            <person name="Kaur C."/>
            <person name="Mayilraj S."/>
            <person name="Subramanian S."/>
        </authorList>
    </citation>
    <scope>NUCLEOTIDE SEQUENCE [LARGE SCALE GENOMIC DNA]</scope>
    <source>
        <strain evidence="2">DSM 2262</strain>
    </source>
</reference>
<protein>
    <submittedName>
        <fullName evidence="2">Uncharacterized protein</fullName>
    </submittedName>
</protein>
<feature type="region of interest" description="Disordered" evidence="1">
    <location>
        <begin position="153"/>
        <end position="191"/>
    </location>
</feature>
<dbReference type="EMBL" id="ANAH02000007">
    <property type="protein sequence ID" value="EPX62435.1"/>
    <property type="molecule type" value="Genomic_DNA"/>
</dbReference>